<comment type="caution">
    <text evidence="1">The sequence shown here is derived from an EMBL/GenBank/DDBJ whole genome shotgun (WGS) entry which is preliminary data.</text>
</comment>
<dbReference type="AlphaFoldDB" id="A0A6N4R550"/>
<name>A0A6N4R550_BLAVI</name>
<sequence length="90" mass="9949">MATFVVNSSTQRTVFTLTLGADKIESILVEPTGSNAYMAAEGQRVDIAGYEYVVGNDWRNQPAFHPDVRAGFATAHKRFPVRYEELAHCG</sequence>
<organism evidence="1 2">
    <name type="scientific">Blastochloris viridis</name>
    <name type="common">Rhodopseudomonas viridis</name>
    <dbReference type="NCBI Taxonomy" id="1079"/>
    <lineage>
        <taxon>Bacteria</taxon>
        <taxon>Pseudomonadati</taxon>
        <taxon>Pseudomonadota</taxon>
        <taxon>Alphaproteobacteria</taxon>
        <taxon>Hyphomicrobiales</taxon>
        <taxon>Blastochloridaceae</taxon>
        <taxon>Blastochloris</taxon>
    </lineage>
</organism>
<evidence type="ECO:0000313" key="1">
    <source>
        <dbReference type="EMBL" id="TKW61853.1"/>
    </source>
</evidence>
<evidence type="ECO:0000313" key="2">
    <source>
        <dbReference type="Proteomes" id="UP000320948"/>
    </source>
</evidence>
<proteinExistence type="predicted"/>
<accession>A0A6N4R550</accession>
<protein>
    <submittedName>
        <fullName evidence="1">Uncharacterized protein</fullName>
    </submittedName>
</protein>
<dbReference type="Proteomes" id="UP000320948">
    <property type="component" value="Unassembled WGS sequence"/>
</dbReference>
<gene>
    <name evidence="1" type="ORF">DI628_04330</name>
</gene>
<reference evidence="1 2" key="1">
    <citation type="journal article" date="2017" name="Nat. Commun.">
        <title>In situ click chemistry generation of cyclooxygenase-2 inhibitors.</title>
        <authorList>
            <person name="Bhardwaj A."/>
            <person name="Kaur J."/>
            <person name="Wuest M."/>
            <person name="Wuest F."/>
        </authorList>
    </citation>
    <scope>NUCLEOTIDE SEQUENCE [LARGE SCALE GENOMIC DNA]</scope>
    <source>
        <strain evidence="1">S2_018_000_R2_106</strain>
    </source>
</reference>
<dbReference type="EMBL" id="VAFM01000001">
    <property type="protein sequence ID" value="TKW61853.1"/>
    <property type="molecule type" value="Genomic_DNA"/>
</dbReference>